<dbReference type="InterPro" id="IPR007865">
    <property type="entry name" value="Aminopep_P_N"/>
</dbReference>
<dbReference type="SUPFAM" id="SSF55920">
    <property type="entry name" value="Creatinase/aminopeptidase"/>
    <property type="match status" value="1"/>
</dbReference>
<dbReference type="InterPro" id="IPR052433">
    <property type="entry name" value="X-Pro_dipept-like"/>
</dbReference>
<dbReference type="Gene3D" id="3.40.350.10">
    <property type="entry name" value="Creatinase/prolidase N-terminal domain"/>
    <property type="match status" value="1"/>
</dbReference>
<proteinExistence type="inferred from homology"/>
<reference evidence="10 11" key="1">
    <citation type="submission" date="2024-02" db="EMBL/GenBank/DDBJ databases">
        <title>Lysinimicrobium sediminis NBRC 112286.</title>
        <authorList>
            <person name="Ichikawa N."/>
            <person name="Katano-Makiyama Y."/>
            <person name="Hidaka K."/>
        </authorList>
    </citation>
    <scope>NUCLEOTIDE SEQUENCE [LARGE SCALE GENOMIC DNA]</scope>
    <source>
        <strain evidence="10 11">NBRC 112286</strain>
    </source>
</reference>
<protein>
    <recommendedName>
        <fullName evidence="4">Xaa-Pro aminopeptidase</fullName>
        <ecNumber evidence="4">3.4.11.9</ecNumber>
    </recommendedName>
</protein>
<evidence type="ECO:0000313" key="10">
    <source>
        <dbReference type="EMBL" id="GAA5519983.1"/>
    </source>
</evidence>
<evidence type="ECO:0000256" key="7">
    <source>
        <dbReference type="ARBA" id="ARBA00023211"/>
    </source>
</evidence>
<evidence type="ECO:0000256" key="8">
    <source>
        <dbReference type="SAM" id="MobiDB-lite"/>
    </source>
</evidence>
<evidence type="ECO:0000256" key="3">
    <source>
        <dbReference type="ARBA" id="ARBA00008766"/>
    </source>
</evidence>
<feature type="compositionally biased region" description="Polar residues" evidence="8">
    <location>
        <begin position="28"/>
        <end position="38"/>
    </location>
</feature>
<evidence type="ECO:0000256" key="1">
    <source>
        <dbReference type="ARBA" id="ARBA00001424"/>
    </source>
</evidence>
<dbReference type="GO" id="GO:0004177">
    <property type="term" value="F:aminopeptidase activity"/>
    <property type="evidence" value="ECO:0007669"/>
    <property type="project" value="UniProtKB-KW"/>
</dbReference>
<feature type="domain" description="Aminopeptidase P N-terminal" evidence="9">
    <location>
        <begin position="63"/>
        <end position="209"/>
    </location>
</feature>
<dbReference type="InterPro" id="IPR000994">
    <property type="entry name" value="Pept_M24"/>
</dbReference>
<dbReference type="PANTHER" id="PTHR43226">
    <property type="entry name" value="XAA-PRO AMINOPEPTIDASE 3"/>
    <property type="match status" value="1"/>
</dbReference>
<keyword evidence="10" id="KW-0031">Aminopeptidase</keyword>
<dbReference type="Pfam" id="PF00557">
    <property type="entry name" value="Peptidase_M24"/>
    <property type="match status" value="1"/>
</dbReference>
<feature type="region of interest" description="Disordered" evidence="8">
    <location>
        <begin position="1"/>
        <end position="38"/>
    </location>
</feature>
<dbReference type="EMBL" id="BAABRR010000016">
    <property type="protein sequence ID" value="GAA5519983.1"/>
    <property type="molecule type" value="Genomic_DNA"/>
</dbReference>
<accession>A0ABP9WJG3</accession>
<evidence type="ECO:0000256" key="5">
    <source>
        <dbReference type="ARBA" id="ARBA00022723"/>
    </source>
</evidence>
<keyword evidence="10" id="KW-0645">Protease</keyword>
<keyword evidence="5" id="KW-0479">Metal-binding</keyword>
<dbReference type="Pfam" id="PF05195">
    <property type="entry name" value="AMP_N"/>
    <property type="match status" value="1"/>
</dbReference>
<evidence type="ECO:0000256" key="4">
    <source>
        <dbReference type="ARBA" id="ARBA00012574"/>
    </source>
</evidence>
<organism evidence="10 11">
    <name type="scientific">Demequina sediminis</name>
    <dbReference type="NCBI Taxonomy" id="1930058"/>
    <lineage>
        <taxon>Bacteria</taxon>
        <taxon>Bacillati</taxon>
        <taxon>Actinomycetota</taxon>
        <taxon>Actinomycetes</taxon>
        <taxon>Micrococcales</taxon>
        <taxon>Demequinaceae</taxon>
        <taxon>Demequina</taxon>
    </lineage>
</organism>
<dbReference type="CDD" id="cd01087">
    <property type="entry name" value="Prolidase"/>
    <property type="match status" value="1"/>
</dbReference>
<evidence type="ECO:0000256" key="2">
    <source>
        <dbReference type="ARBA" id="ARBA00001936"/>
    </source>
</evidence>
<dbReference type="PANTHER" id="PTHR43226:SF4">
    <property type="entry name" value="XAA-PRO AMINOPEPTIDASE 3"/>
    <property type="match status" value="1"/>
</dbReference>
<evidence type="ECO:0000313" key="11">
    <source>
        <dbReference type="Proteomes" id="UP001426770"/>
    </source>
</evidence>
<keyword evidence="7" id="KW-0464">Manganese</keyword>
<keyword evidence="11" id="KW-1185">Reference proteome</keyword>
<comment type="similarity">
    <text evidence="3">Belongs to the peptidase M24B family.</text>
</comment>
<dbReference type="InterPro" id="IPR029149">
    <property type="entry name" value="Creatin/AminoP/Spt16_N"/>
</dbReference>
<sequence>MTRDDAIRPLRTIRPPPEPWEHGEVNDKVQTNKARTTRPSTQEFKDFMGEHWAPHEDVEVTRIAAAPYAAERRARLSARFPGERIVVPAGTLKTRANDTDYRFRPSSDFTYLTGLGIDREPGAILVFEPREGEGHDVTLYLIPPAQPGDEGFYSDPAAGEFWIGRRPGLAEFAAMTGIETRALADLPKGVRTANQPSKKARVALSEMRFVKDEYEIQQLRDAVDATIAGFERVVPELPRAIGHKRGERVIEATFDGHAREEGNGVGYETIAASGPHATTLHWISNTGQVRAGDLLLLDAGVEVESLYTADITRTLPVDGTFTATQRRVYEIVLEAADAAFAIVRPGIRFLDVHLAAMEVIEQRLTEWGIAPAQEDPESKLYRRWMVHGTCHHLGLDVHDCAEAKRDLYLEGVLEPGMVFTIEPGLYFQEGDLAAPAELRGIGIRIEDDVLVTEDGAENLSAALPREVDAIEQWMARLRRA</sequence>
<dbReference type="SMART" id="SM01011">
    <property type="entry name" value="AMP_N"/>
    <property type="match status" value="1"/>
</dbReference>
<evidence type="ECO:0000259" key="9">
    <source>
        <dbReference type="SMART" id="SM01011"/>
    </source>
</evidence>
<dbReference type="EC" id="3.4.11.9" evidence="4"/>
<comment type="caution">
    <text evidence="10">The sequence shown here is derived from an EMBL/GenBank/DDBJ whole genome shotgun (WGS) entry which is preliminary data.</text>
</comment>
<dbReference type="InterPro" id="IPR036005">
    <property type="entry name" value="Creatinase/aminopeptidase-like"/>
</dbReference>
<name>A0ABP9WJG3_9MICO</name>
<evidence type="ECO:0000256" key="6">
    <source>
        <dbReference type="ARBA" id="ARBA00022801"/>
    </source>
</evidence>
<comment type="catalytic activity">
    <reaction evidence="1">
        <text>Release of any N-terminal amino acid, including proline, that is linked to proline, even from a dipeptide or tripeptide.</text>
        <dbReference type="EC" id="3.4.11.9"/>
    </reaction>
</comment>
<dbReference type="SUPFAM" id="SSF53092">
    <property type="entry name" value="Creatinase/prolidase N-terminal domain"/>
    <property type="match status" value="1"/>
</dbReference>
<gene>
    <name evidence="10" type="primary">pepPI</name>
    <name evidence="10" type="ORF">Lsed01_02444</name>
</gene>
<dbReference type="Gene3D" id="3.90.230.10">
    <property type="entry name" value="Creatinase/methionine aminopeptidase superfamily"/>
    <property type="match status" value="1"/>
</dbReference>
<keyword evidence="6" id="KW-0378">Hydrolase</keyword>
<dbReference type="Proteomes" id="UP001426770">
    <property type="component" value="Unassembled WGS sequence"/>
</dbReference>
<comment type="cofactor">
    <cofactor evidence="2">
        <name>Mn(2+)</name>
        <dbReference type="ChEBI" id="CHEBI:29035"/>
    </cofactor>
</comment>